<dbReference type="Proteomes" id="UP000032946">
    <property type="component" value="Chromosome"/>
</dbReference>
<name>A0A9P1KHU5_9CYAN</name>
<dbReference type="AlphaFoldDB" id="A0A9P1KHU5"/>
<dbReference type="InterPro" id="IPR001845">
    <property type="entry name" value="HTH_ArsR_DNA-bd_dom"/>
</dbReference>
<gene>
    <name evidence="2" type="ORF">ARTHRO_40484</name>
</gene>
<accession>A0A9P1KHU5</accession>
<evidence type="ECO:0000313" key="2">
    <source>
        <dbReference type="EMBL" id="CDM96078.1"/>
    </source>
</evidence>
<feature type="domain" description="HTH arsR-type" evidence="1">
    <location>
        <begin position="1"/>
        <end position="35"/>
    </location>
</feature>
<dbReference type="InterPro" id="IPR036390">
    <property type="entry name" value="WH_DNA-bd_sf"/>
</dbReference>
<sequence>MLNAISDQPRTYAEIAAMTQLHPNTVSQKLNVLSEFFHIKFGTNTAYAPSTKRGGRLRKLAEKVSN</sequence>
<dbReference type="SUPFAM" id="SSF46785">
    <property type="entry name" value="Winged helix' DNA-binding domain"/>
    <property type="match status" value="1"/>
</dbReference>
<evidence type="ECO:0000313" key="3">
    <source>
        <dbReference type="Proteomes" id="UP000032946"/>
    </source>
</evidence>
<dbReference type="GO" id="GO:0003700">
    <property type="term" value="F:DNA-binding transcription factor activity"/>
    <property type="evidence" value="ECO:0007669"/>
    <property type="project" value="InterPro"/>
</dbReference>
<proteinExistence type="predicted"/>
<organism evidence="2 3">
    <name type="scientific">Limnospira indica PCC 8005</name>
    <dbReference type="NCBI Taxonomy" id="376219"/>
    <lineage>
        <taxon>Bacteria</taxon>
        <taxon>Bacillati</taxon>
        <taxon>Cyanobacteriota</taxon>
        <taxon>Cyanophyceae</taxon>
        <taxon>Oscillatoriophycideae</taxon>
        <taxon>Oscillatoriales</taxon>
        <taxon>Sirenicapillariaceae</taxon>
        <taxon>Limnospira</taxon>
    </lineage>
</organism>
<dbReference type="RefSeq" id="WP_008048888.1">
    <property type="nucleotide sequence ID" value="NZ_FO818640.1"/>
</dbReference>
<evidence type="ECO:0000259" key="1">
    <source>
        <dbReference type="Pfam" id="PF01022"/>
    </source>
</evidence>
<protein>
    <recommendedName>
        <fullName evidence="1">HTH arsR-type domain-containing protein</fullName>
    </recommendedName>
</protein>
<dbReference type="EMBL" id="FO818640">
    <property type="protein sequence ID" value="CDM96078.1"/>
    <property type="molecule type" value="Genomic_DNA"/>
</dbReference>
<keyword evidence="3" id="KW-1185">Reference proteome</keyword>
<dbReference type="Pfam" id="PF01022">
    <property type="entry name" value="HTH_5"/>
    <property type="match status" value="1"/>
</dbReference>
<reference evidence="2 3" key="1">
    <citation type="submission" date="2014-02" db="EMBL/GenBank/DDBJ databases">
        <authorList>
            <person name="Genoscope - CEA"/>
        </authorList>
    </citation>
    <scope>NUCLEOTIDE SEQUENCE [LARGE SCALE GENOMIC DNA]</scope>
    <source>
        <strain evidence="2 3">PCC 8005</strain>
    </source>
</reference>